<evidence type="ECO:0000313" key="2">
    <source>
        <dbReference type="EnsemblMetazoa" id="GPAI046974-PA"/>
    </source>
</evidence>
<dbReference type="Proteomes" id="UP000092445">
    <property type="component" value="Unassembled WGS sequence"/>
</dbReference>
<reference evidence="2" key="2">
    <citation type="submission" date="2020-05" db="UniProtKB">
        <authorList>
            <consortium name="EnsemblMetazoa"/>
        </authorList>
    </citation>
    <scope>IDENTIFICATION</scope>
    <source>
        <strain evidence="2">IAEA</strain>
    </source>
</reference>
<keyword evidence="3" id="KW-1185">Reference proteome</keyword>
<keyword evidence="1" id="KW-0812">Transmembrane</keyword>
<feature type="transmembrane region" description="Helical" evidence="1">
    <location>
        <begin position="39"/>
        <end position="59"/>
    </location>
</feature>
<keyword evidence="1" id="KW-0472">Membrane</keyword>
<dbReference type="AlphaFoldDB" id="A0A1B0AIL4"/>
<accession>A0A1B0AIL4</accession>
<evidence type="ECO:0000313" key="3">
    <source>
        <dbReference type="Proteomes" id="UP000092445"/>
    </source>
</evidence>
<keyword evidence="1" id="KW-1133">Transmembrane helix</keyword>
<name>A0A1B0AIL4_GLOPL</name>
<protein>
    <submittedName>
        <fullName evidence="2">Uncharacterized protein</fullName>
    </submittedName>
</protein>
<evidence type="ECO:0000256" key="1">
    <source>
        <dbReference type="SAM" id="Phobius"/>
    </source>
</evidence>
<dbReference type="EnsemblMetazoa" id="GPAI046974-RA">
    <property type="protein sequence ID" value="GPAI046974-PA"/>
    <property type="gene ID" value="GPAI046974"/>
</dbReference>
<organism evidence="2 3">
    <name type="scientific">Glossina pallidipes</name>
    <name type="common">Tsetse fly</name>
    <dbReference type="NCBI Taxonomy" id="7398"/>
    <lineage>
        <taxon>Eukaryota</taxon>
        <taxon>Metazoa</taxon>
        <taxon>Ecdysozoa</taxon>
        <taxon>Arthropoda</taxon>
        <taxon>Hexapoda</taxon>
        <taxon>Insecta</taxon>
        <taxon>Pterygota</taxon>
        <taxon>Neoptera</taxon>
        <taxon>Endopterygota</taxon>
        <taxon>Diptera</taxon>
        <taxon>Brachycera</taxon>
        <taxon>Muscomorpha</taxon>
        <taxon>Hippoboscoidea</taxon>
        <taxon>Glossinidae</taxon>
        <taxon>Glossina</taxon>
    </lineage>
</organism>
<dbReference type="VEuPathDB" id="VectorBase:GPAI046974"/>
<reference evidence="3" key="1">
    <citation type="submission" date="2014-03" db="EMBL/GenBank/DDBJ databases">
        <authorList>
            <person name="Aksoy S."/>
            <person name="Warren W."/>
            <person name="Wilson R.K."/>
        </authorList>
    </citation>
    <scope>NUCLEOTIDE SEQUENCE [LARGE SCALE GENOMIC DNA]</scope>
    <source>
        <strain evidence="3">IAEA</strain>
    </source>
</reference>
<sequence length="140" mass="15506">MNVFESNAYCSSIELLSNWTSTSSSTIDFSRSSPLCRELFLLLLISLLVLGSVSFSLPFNKALRVRLTPSTTTAPISIVATLPVGATMPSTTRGYINGLHLVWRKHYLMLNTVLSSLRWPALALSNRTDLLSLRIQYISP</sequence>
<proteinExistence type="predicted"/>